<sequence length="296" mass="31461">MGRASRPQMVCLDLDGTTIDYSSVLHPPVRDAVRATSAAGHTVVVATGRTLRATLPLARELGLRDAYLVCSNGAVLLRIDPAADEGYELLEVVTFDPAPALELLRQHLPGAYVAAEVIGVGHRIIEGFPEEALQGELTLATWEELGSEPVTRLTFHDPGSTEEEFLEALDRIGLHGVNWSVGYTAWLDLTPEGVSKASGLEQVRRALGVEPCDTVAVGDQRNDLEMLDWAARGVAMGQAPDEVKAAADEVTGTVEEHGLAQLLRTLEGVEAALPVVARQTPDAATEHDASATPGPV</sequence>
<evidence type="ECO:0000313" key="1">
    <source>
        <dbReference type="EMBL" id="PKZ41101.1"/>
    </source>
</evidence>
<dbReference type="GO" id="GO:0005829">
    <property type="term" value="C:cytosol"/>
    <property type="evidence" value="ECO:0007669"/>
    <property type="project" value="TreeGrafter"/>
</dbReference>
<organism evidence="1 2">
    <name type="scientific">Kytococcus schroeteri</name>
    <dbReference type="NCBI Taxonomy" id="138300"/>
    <lineage>
        <taxon>Bacteria</taxon>
        <taxon>Bacillati</taxon>
        <taxon>Actinomycetota</taxon>
        <taxon>Actinomycetes</taxon>
        <taxon>Micrococcales</taxon>
        <taxon>Kytococcaceae</taxon>
        <taxon>Kytococcus</taxon>
    </lineage>
</organism>
<dbReference type="EMBL" id="PKIZ01000019">
    <property type="protein sequence ID" value="PKZ41101.1"/>
    <property type="molecule type" value="Genomic_DNA"/>
</dbReference>
<evidence type="ECO:0000313" key="2">
    <source>
        <dbReference type="Proteomes" id="UP000234206"/>
    </source>
</evidence>
<dbReference type="OrthoDB" id="3180855at2"/>
<dbReference type="InterPro" id="IPR023214">
    <property type="entry name" value="HAD_sf"/>
</dbReference>
<accession>A0A2I1P914</accession>
<dbReference type="PROSITE" id="PS01229">
    <property type="entry name" value="COF_2"/>
    <property type="match status" value="1"/>
</dbReference>
<dbReference type="Gene3D" id="3.40.50.1000">
    <property type="entry name" value="HAD superfamily/HAD-like"/>
    <property type="match status" value="1"/>
</dbReference>
<dbReference type="Gene3D" id="3.30.1240.10">
    <property type="match status" value="1"/>
</dbReference>
<dbReference type="InterPro" id="IPR036412">
    <property type="entry name" value="HAD-like_sf"/>
</dbReference>
<keyword evidence="1" id="KW-0378">Hydrolase</keyword>
<reference evidence="1 2" key="1">
    <citation type="submission" date="2017-12" db="EMBL/GenBank/DDBJ databases">
        <title>Phylogenetic diversity of female urinary microbiome.</title>
        <authorList>
            <person name="Thomas-White K."/>
            <person name="Wolfe A.J."/>
        </authorList>
    </citation>
    <scope>NUCLEOTIDE SEQUENCE [LARGE SCALE GENOMIC DNA]</scope>
    <source>
        <strain evidence="1 2">UMB1298</strain>
    </source>
</reference>
<name>A0A2I1P914_9MICO</name>
<dbReference type="Proteomes" id="UP000234206">
    <property type="component" value="Unassembled WGS sequence"/>
</dbReference>
<keyword evidence="2" id="KW-1185">Reference proteome</keyword>
<comment type="caution">
    <text evidence="1">The sequence shown here is derived from an EMBL/GenBank/DDBJ whole genome shotgun (WGS) entry which is preliminary data.</text>
</comment>
<dbReference type="GO" id="GO:0016791">
    <property type="term" value="F:phosphatase activity"/>
    <property type="evidence" value="ECO:0007669"/>
    <property type="project" value="TreeGrafter"/>
</dbReference>
<dbReference type="Pfam" id="PF08282">
    <property type="entry name" value="Hydrolase_3"/>
    <property type="match status" value="1"/>
</dbReference>
<proteinExistence type="predicted"/>
<dbReference type="AlphaFoldDB" id="A0A2I1P914"/>
<dbReference type="PANTHER" id="PTHR10000">
    <property type="entry name" value="PHOSPHOSERINE PHOSPHATASE"/>
    <property type="match status" value="1"/>
</dbReference>
<dbReference type="GO" id="GO:0000287">
    <property type="term" value="F:magnesium ion binding"/>
    <property type="evidence" value="ECO:0007669"/>
    <property type="project" value="TreeGrafter"/>
</dbReference>
<gene>
    <name evidence="1" type="ORF">CYJ76_09590</name>
</gene>
<protein>
    <submittedName>
        <fullName evidence="1">HAD family hydrolase</fullName>
    </submittedName>
</protein>
<dbReference type="SFLD" id="SFLDG01140">
    <property type="entry name" value="C2.B:_Phosphomannomutase_and_P"/>
    <property type="match status" value="1"/>
</dbReference>
<dbReference type="SUPFAM" id="SSF56784">
    <property type="entry name" value="HAD-like"/>
    <property type="match status" value="1"/>
</dbReference>
<dbReference type="SFLD" id="SFLDS00003">
    <property type="entry name" value="Haloacid_Dehalogenase"/>
    <property type="match status" value="1"/>
</dbReference>
<dbReference type="PANTHER" id="PTHR10000:SF8">
    <property type="entry name" value="HAD SUPERFAMILY HYDROLASE-LIKE, TYPE 3"/>
    <property type="match status" value="1"/>
</dbReference>